<sequence>MGEGGGWGRISQIIGWDVDSLDRGDGTLLGGGNTFFGNFGTGLGESENVVNEQQDILTFFVSEATLDSPSKLMTPVSFISRYKSLPSLVRSPTPVKTEKPPWALAMLLINSWMKTVLPTPAPPNKPILPPLAYGANKSTTLIPVSKTSAAVDCSAKEGGSA</sequence>
<evidence type="ECO:0000313" key="2">
    <source>
        <dbReference type="Proteomes" id="UP000774326"/>
    </source>
</evidence>
<accession>A0A9P8TNT0</accession>
<comment type="caution">
    <text evidence="1">The sequence shown here is derived from an EMBL/GenBank/DDBJ whole genome shotgun (WGS) entry which is preliminary data.</text>
</comment>
<evidence type="ECO:0000313" key="1">
    <source>
        <dbReference type="EMBL" id="KAH3685116.1"/>
    </source>
</evidence>
<reference evidence="1" key="2">
    <citation type="submission" date="2021-01" db="EMBL/GenBank/DDBJ databases">
        <authorList>
            <person name="Schikora-Tamarit M.A."/>
        </authorList>
    </citation>
    <scope>NUCLEOTIDE SEQUENCE</scope>
    <source>
        <strain evidence="1">CBS2887</strain>
    </source>
</reference>
<gene>
    <name evidence="1" type="ORF">WICPIJ_003883</name>
</gene>
<dbReference type="EMBL" id="JAEUBG010002137">
    <property type="protein sequence ID" value="KAH3685116.1"/>
    <property type="molecule type" value="Genomic_DNA"/>
</dbReference>
<proteinExistence type="predicted"/>
<dbReference type="Proteomes" id="UP000774326">
    <property type="component" value="Unassembled WGS sequence"/>
</dbReference>
<keyword evidence="2" id="KW-1185">Reference proteome</keyword>
<dbReference type="AlphaFoldDB" id="A0A9P8TNT0"/>
<reference evidence="1" key="1">
    <citation type="journal article" date="2021" name="Open Biol.">
        <title>Shared evolutionary footprints suggest mitochondrial oxidative damage underlies multiple complex I losses in fungi.</title>
        <authorList>
            <person name="Schikora-Tamarit M.A."/>
            <person name="Marcet-Houben M."/>
            <person name="Nosek J."/>
            <person name="Gabaldon T."/>
        </authorList>
    </citation>
    <scope>NUCLEOTIDE SEQUENCE</scope>
    <source>
        <strain evidence="1">CBS2887</strain>
    </source>
</reference>
<name>A0A9P8TNT0_WICPI</name>
<protein>
    <submittedName>
        <fullName evidence="1">Uncharacterized protein</fullName>
    </submittedName>
</protein>
<organism evidence="1 2">
    <name type="scientific">Wickerhamomyces pijperi</name>
    <name type="common">Yeast</name>
    <name type="synonym">Pichia pijperi</name>
    <dbReference type="NCBI Taxonomy" id="599730"/>
    <lineage>
        <taxon>Eukaryota</taxon>
        <taxon>Fungi</taxon>
        <taxon>Dikarya</taxon>
        <taxon>Ascomycota</taxon>
        <taxon>Saccharomycotina</taxon>
        <taxon>Saccharomycetes</taxon>
        <taxon>Phaffomycetales</taxon>
        <taxon>Wickerhamomycetaceae</taxon>
        <taxon>Wickerhamomyces</taxon>
    </lineage>
</organism>